<sequence length="434" mass="47253">MFKYYKIKILIMVSRRGFLRSGGLALMGVGLMGGIPGFLAEAVAGEQLINPYGKRKVLVCIFQRGAMDGLMAVTPFTDEYLKAARPNLFMSAAKTGTGASLIDLDGHYGLHPSMQAFEPMFREKRLGIVHGIGSPNNTRSHFDAQDYMESGTPFNKGTASGWLNRAVGLLGHDAITPFTAVSLTSAMPRSFYGDNPTVSISNLQDFAIQMRGNPGAANMAAKSFEDLYDKTSTGLLHDTGKESFDAVKMLQKADVKNYKPANNVVYPTSALGNSLKQIAQLIKMEVGMEVAFTESNGWDTHYSQGTDNGIFARNVGDLSSSMMAFWNDLSAYQDDVTVMTMTEFGRTVHQNGTGGTDHGRASCNFILGNNVNGGLVHGKMQPLANENLEDGRDLAVTTDFRSVFSEVADRQLKVTNNRVLFPDWKGEKIGVMRA</sequence>
<dbReference type="EMBL" id="BMDO01000001">
    <property type="protein sequence ID" value="GGI49100.1"/>
    <property type="molecule type" value="Genomic_DNA"/>
</dbReference>
<reference evidence="1" key="2">
    <citation type="submission" date="2020-09" db="EMBL/GenBank/DDBJ databases">
        <authorList>
            <person name="Sun Q."/>
            <person name="Sedlacek I."/>
        </authorList>
    </citation>
    <scope>NUCLEOTIDE SEQUENCE</scope>
    <source>
        <strain evidence="1">CCM 8711</strain>
    </source>
</reference>
<dbReference type="AlphaFoldDB" id="A0A917MZU3"/>
<dbReference type="Pfam" id="PF07394">
    <property type="entry name" value="DUF1501"/>
    <property type="match status" value="1"/>
</dbReference>
<reference evidence="1" key="1">
    <citation type="journal article" date="2014" name="Int. J. Syst. Evol. Microbiol.">
        <title>Complete genome sequence of Corynebacterium casei LMG S-19264T (=DSM 44701T), isolated from a smear-ripened cheese.</title>
        <authorList>
            <consortium name="US DOE Joint Genome Institute (JGI-PGF)"/>
            <person name="Walter F."/>
            <person name="Albersmeier A."/>
            <person name="Kalinowski J."/>
            <person name="Ruckert C."/>
        </authorList>
    </citation>
    <scope>NUCLEOTIDE SEQUENCE</scope>
    <source>
        <strain evidence="1">CCM 8711</strain>
    </source>
</reference>
<dbReference type="Proteomes" id="UP000662074">
    <property type="component" value="Unassembled WGS sequence"/>
</dbReference>
<evidence type="ECO:0000313" key="1">
    <source>
        <dbReference type="EMBL" id="GGI49100.1"/>
    </source>
</evidence>
<evidence type="ECO:0008006" key="3">
    <source>
        <dbReference type="Google" id="ProtNLM"/>
    </source>
</evidence>
<evidence type="ECO:0000313" key="2">
    <source>
        <dbReference type="Proteomes" id="UP000662074"/>
    </source>
</evidence>
<accession>A0A917MZU3</accession>
<keyword evidence="2" id="KW-1185">Reference proteome</keyword>
<proteinExistence type="predicted"/>
<dbReference type="InterPro" id="IPR006311">
    <property type="entry name" value="TAT_signal"/>
</dbReference>
<dbReference type="PANTHER" id="PTHR43737">
    <property type="entry name" value="BLL7424 PROTEIN"/>
    <property type="match status" value="1"/>
</dbReference>
<gene>
    <name evidence="1" type="ORF">GCM10011425_03120</name>
</gene>
<dbReference type="InterPro" id="IPR010869">
    <property type="entry name" value="DUF1501"/>
</dbReference>
<protein>
    <recommendedName>
        <fullName evidence="3">DUF1501 domain-containing protein</fullName>
    </recommendedName>
</protein>
<organism evidence="1 2">
    <name type="scientific">Mucilaginibacter galii</name>
    <dbReference type="NCBI Taxonomy" id="2005073"/>
    <lineage>
        <taxon>Bacteria</taxon>
        <taxon>Pseudomonadati</taxon>
        <taxon>Bacteroidota</taxon>
        <taxon>Sphingobacteriia</taxon>
        <taxon>Sphingobacteriales</taxon>
        <taxon>Sphingobacteriaceae</taxon>
        <taxon>Mucilaginibacter</taxon>
    </lineage>
</organism>
<dbReference type="PANTHER" id="PTHR43737:SF1">
    <property type="entry name" value="DUF1501 DOMAIN-CONTAINING PROTEIN"/>
    <property type="match status" value="1"/>
</dbReference>
<comment type="caution">
    <text evidence="1">The sequence shown here is derived from an EMBL/GenBank/DDBJ whole genome shotgun (WGS) entry which is preliminary data.</text>
</comment>
<name>A0A917MZU3_9SPHI</name>
<dbReference type="PROSITE" id="PS51318">
    <property type="entry name" value="TAT"/>
    <property type="match status" value="1"/>
</dbReference>